<feature type="compositionally biased region" description="Basic and acidic residues" evidence="8">
    <location>
        <begin position="857"/>
        <end position="867"/>
    </location>
</feature>
<keyword evidence="2" id="KW-0677">Repeat</keyword>
<dbReference type="Pfam" id="PF13923">
    <property type="entry name" value="zf-C3HC4_2"/>
    <property type="match status" value="1"/>
</dbReference>
<dbReference type="PROSITE" id="PS00518">
    <property type="entry name" value="ZF_RING_1"/>
    <property type="match status" value="1"/>
</dbReference>
<keyword evidence="4" id="KW-0862">Zinc</keyword>
<dbReference type="PROSITE" id="PS50088">
    <property type="entry name" value="ANK_REPEAT"/>
    <property type="match status" value="3"/>
</dbReference>
<dbReference type="EMBL" id="BRXX01000411">
    <property type="protein sequence ID" value="GMI10164.1"/>
    <property type="molecule type" value="Genomic_DNA"/>
</dbReference>
<feature type="repeat" description="ANK" evidence="6">
    <location>
        <begin position="236"/>
        <end position="268"/>
    </location>
</feature>
<dbReference type="PROSITE" id="PS50089">
    <property type="entry name" value="ZF_RING_2"/>
    <property type="match status" value="1"/>
</dbReference>
<evidence type="ECO:0000256" key="1">
    <source>
        <dbReference type="ARBA" id="ARBA00022723"/>
    </source>
</evidence>
<dbReference type="Proteomes" id="UP001165160">
    <property type="component" value="Unassembled WGS sequence"/>
</dbReference>
<evidence type="ECO:0000256" key="6">
    <source>
        <dbReference type="PROSITE-ProRule" id="PRU00023"/>
    </source>
</evidence>
<name>A0A9W7FDG2_9STRA</name>
<reference evidence="11" key="1">
    <citation type="journal article" date="2023" name="Commun. Biol.">
        <title>Genome analysis of Parmales, the sister group of diatoms, reveals the evolutionary specialization of diatoms from phago-mixotrophs to photoautotrophs.</title>
        <authorList>
            <person name="Ban H."/>
            <person name="Sato S."/>
            <person name="Yoshikawa S."/>
            <person name="Yamada K."/>
            <person name="Nakamura Y."/>
            <person name="Ichinomiya M."/>
            <person name="Sato N."/>
            <person name="Blanc-Mathieu R."/>
            <person name="Endo H."/>
            <person name="Kuwata A."/>
            <person name="Ogata H."/>
        </authorList>
    </citation>
    <scope>NUCLEOTIDE SEQUENCE [LARGE SCALE GENOMIC DNA]</scope>
    <source>
        <strain evidence="11">NIES 3699</strain>
    </source>
</reference>
<dbReference type="SMART" id="SM00248">
    <property type="entry name" value="ANK"/>
    <property type="match status" value="11"/>
</dbReference>
<evidence type="ECO:0000256" key="7">
    <source>
        <dbReference type="PROSITE-ProRule" id="PRU00175"/>
    </source>
</evidence>
<dbReference type="AlphaFoldDB" id="A0A9W7FDG2"/>
<feature type="repeat" description="ANK" evidence="6">
    <location>
        <begin position="269"/>
        <end position="292"/>
    </location>
</feature>
<comment type="caution">
    <text evidence="10">The sequence shown here is derived from an EMBL/GenBank/DDBJ whole genome shotgun (WGS) entry which is preliminary data.</text>
</comment>
<dbReference type="InterPro" id="IPR017907">
    <property type="entry name" value="Znf_RING_CS"/>
</dbReference>
<accession>A0A9W7FDG2</accession>
<feature type="domain" description="RING-type" evidence="9">
    <location>
        <begin position="42"/>
        <end position="80"/>
    </location>
</feature>
<evidence type="ECO:0000256" key="2">
    <source>
        <dbReference type="ARBA" id="ARBA00022737"/>
    </source>
</evidence>
<keyword evidence="3 7" id="KW-0863">Zinc-finger</keyword>
<dbReference type="Gene3D" id="1.25.40.20">
    <property type="entry name" value="Ankyrin repeat-containing domain"/>
    <property type="match status" value="4"/>
</dbReference>
<keyword evidence="1" id="KW-0479">Metal-binding</keyword>
<dbReference type="PANTHER" id="PTHR24198">
    <property type="entry name" value="ANKYRIN REPEAT AND PROTEIN KINASE DOMAIN-CONTAINING PROTEIN"/>
    <property type="match status" value="1"/>
</dbReference>
<feature type="region of interest" description="Disordered" evidence="8">
    <location>
        <begin position="848"/>
        <end position="867"/>
    </location>
</feature>
<dbReference type="InterPro" id="IPR001841">
    <property type="entry name" value="Znf_RING"/>
</dbReference>
<evidence type="ECO:0000313" key="11">
    <source>
        <dbReference type="Proteomes" id="UP001165160"/>
    </source>
</evidence>
<gene>
    <name evidence="10" type="ORF">TrVE_jg7092</name>
</gene>
<proteinExistence type="predicted"/>
<dbReference type="PROSITE" id="PS50297">
    <property type="entry name" value="ANK_REP_REGION"/>
    <property type="match status" value="3"/>
</dbReference>
<evidence type="ECO:0000313" key="10">
    <source>
        <dbReference type="EMBL" id="GMI10164.1"/>
    </source>
</evidence>
<dbReference type="InterPro" id="IPR002110">
    <property type="entry name" value="Ankyrin_rpt"/>
</dbReference>
<protein>
    <recommendedName>
        <fullName evidence="9">RING-type domain-containing protein</fullName>
    </recommendedName>
</protein>
<organism evidence="10 11">
    <name type="scientific">Triparma verrucosa</name>
    <dbReference type="NCBI Taxonomy" id="1606542"/>
    <lineage>
        <taxon>Eukaryota</taxon>
        <taxon>Sar</taxon>
        <taxon>Stramenopiles</taxon>
        <taxon>Ochrophyta</taxon>
        <taxon>Bolidophyceae</taxon>
        <taxon>Parmales</taxon>
        <taxon>Triparmaceae</taxon>
        <taxon>Triparma</taxon>
    </lineage>
</organism>
<dbReference type="SUPFAM" id="SSF57850">
    <property type="entry name" value="RING/U-box"/>
    <property type="match status" value="1"/>
</dbReference>
<sequence length="887" mass="97529">MGNIASSFLSRGDQNEGLEVDAGWSKSLFLPGQEALLDCYSCSICMEVVRDAVSCYCGHVFCGECLGNALEQKYACPVSRQMCTRVTPNIPARKLVELSRIKCPYDPPCDWTGTIRDNASHSCAGKKKAVKNVEALESERKGWDEFVQAMIRNDDISQRGGVRGMREAIQHYDINRPIVFEVDGSAKTALWLAVFFGNLPVVKLLLEKEDIMLDAAKYFDDDAAAYYSIPLEPFAEGSTPILVAASKGHIEIVKLLLKGGANFLSENEDGTTPLFAAIKSGELEIVKLLLSRVGSSEVNRVRGEDGLTPLLLAIDSGETVVMEMLLSNEHIDVNICDSYGRSPLIYACNRRNKTMVKALLAIPETDVNAVDMDKKTAIGHVVQLRVEPQGRTNEIFDLLMERSDIELSNVGGSGVGGSGVGATGRLGVNGRRGEGCPLTVACHAGDKYLYFVKRLLEKDKSLINKEGKNFLPPLALSCGGGHVEVTKYLLGVEGVDVNRKATNRAHLGKTPLTMAIVNAEYECLSLLMEMGGADLDLGSSYMHGDLDENESMLGLMVGLPNHPQDWSETPLFLALRYLIKDRELLASKRMRERMGDDGDGDEDGIRGDNLQILELNLRTINREMNFTKLLDAGGGRIGDKYVNALSYGFGLFSDASDYEGIYRKKQFATPLVYAAYCGDAELVDLILKNTDCDVNRVIEHASEGYLNVTALHMSAISGNCAAASSLLKTSSINVNVLASVSYPQNVGLQRKLISMRDATPLFLACYFGHVEVVRLLLNHLPTLNINTPAFLTVDSLSSPSSSYFGPRPISKIFPRNGKHTPLDASLYRDDVVIISLLKSKNAKRTKIKDKQVKKRKENIGEEKETLHTKRMKVEKKIREIKNNRDET</sequence>
<dbReference type="Gene3D" id="3.30.40.10">
    <property type="entry name" value="Zinc/RING finger domain, C3HC4 (zinc finger)"/>
    <property type="match status" value="1"/>
</dbReference>
<dbReference type="PANTHER" id="PTHR24198:SF165">
    <property type="entry name" value="ANKYRIN REPEAT-CONTAINING PROTEIN-RELATED"/>
    <property type="match status" value="1"/>
</dbReference>
<keyword evidence="11" id="KW-1185">Reference proteome</keyword>
<evidence type="ECO:0000256" key="4">
    <source>
        <dbReference type="ARBA" id="ARBA00022833"/>
    </source>
</evidence>
<evidence type="ECO:0000256" key="3">
    <source>
        <dbReference type="ARBA" id="ARBA00022771"/>
    </source>
</evidence>
<dbReference type="SMART" id="SM00184">
    <property type="entry name" value="RING"/>
    <property type="match status" value="1"/>
</dbReference>
<dbReference type="GO" id="GO:0008270">
    <property type="term" value="F:zinc ion binding"/>
    <property type="evidence" value="ECO:0007669"/>
    <property type="project" value="UniProtKB-KW"/>
</dbReference>
<evidence type="ECO:0000256" key="5">
    <source>
        <dbReference type="ARBA" id="ARBA00023043"/>
    </source>
</evidence>
<evidence type="ECO:0000256" key="8">
    <source>
        <dbReference type="SAM" id="MobiDB-lite"/>
    </source>
</evidence>
<feature type="repeat" description="ANK" evidence="6">
    <location>
        <begin position="756"/>
        <end position="788"/>
    </location>
</feature>
<evidence type="ECO:0000259" key="9">
    <source>
        <dbReference type="PROSITE" id="PS50089"/>
    </source>
</evidence>
<dbReference type="InterPro" id="IPR036770">
    <property type="entry name" value="Ankyrin_rpt-contain_sf"/>
</dbReference>
<dbReference type="Pfam" id="PF00023">
    <property type="entry name" value="Ank"/>
    <property type="match status" value="3"/>
</dbReference>
<dbReference type="Pfam" id="PF12796">
    <property type="entry name" value="Ank_2"/>
    <property type="match status" value="3"/>
</dbReference>
<dbReference type="SUPFAM" id="SSF48403">
    <property type="entry name" value="Ankyrin repeat"/>
    <property type="match status" value="3"/>
</dbReference>
<keyword evidence="5 6" id="KW-0040">ANK repeat</keyword>
<dbReference type="InterPro" id="IPR013083">
    <property type="entry name" value="Znf_RING/FYVE/PHD"/>
</dbReference>